<proteinExistence type="predicted"/>
<dbReference type="Proteomes" id="UP000236743">
    <property type="component" value="Unassembled WGS sequence"/>
</dbReference>
<reference evidence="2 3" key="1">
    <citation type="submission" date="2016-10" db="EMBL/GenBank/DDBJ databases">
        <authorList>
            <person name="de Groot N.N."/>
        </authorList>
    </citation>
    <scope>NUCLEOTIDE SEQUENCE [LARGE SCALE GENOMIC DNA]</scope>
    <source>
        <strain evidence="2 3">DSM 26656</strain>
    </source>
</reference>
<feature type="coiled-coil region" evidence="1">
    <location>
        <begin position="119"/>
        <end position="174"/>
    </location>
</feature>
<protein>
    <submittedName>
        <fullName evidence="2">Uncharacterized protein</fullName>
    </submittedName>
</protein>
<gene>
    <name evidence="2" type="ORF">SAMN04488115_107160</name>
</gene>
<dbReference type="OrthoDB" id="8164054at2"/>
<organism evidence="2 3">
    <name type="scientific">Bosea lathyri</name>
    <dbReference type="NCBI Taxonomy" id="1036778"/>
    <lineage>
        <taxon>Bacteria</taxon>
        <taxon>Pseudomonadati</taxon>
        <taxon>Pseudomonadota</taxon>
        <taxon>Alphaproteobacteria</taxon>
        <taxon>Hyphomicrobiales</taxon>
        <taxon>Boseaceae</taxon>
        <taxon>Bosea</taxon>
    </lineage>
</organism>
<keyword evidence="3" id="KW-1185">Reference proteome</keyword>
<sequence>MSAVVQMPTRARTMPRPITGQMRIALGLLCCGALFHEPNGSWRSRAHPAQTVRDATVRSLEARGFARMEEFAGLYNARGACLVLTFAGRRAYGSDGHHAARKAPPVAAEAILVEVEAALVALNAESAKSDRELAQLNRLGQEARRIEADLLRRRAGIEKRMEQIEAARANFNARRVNLRCLVIEAAERLMGGVTS</sequence>
<accession>A0A1H6BF32</accession>
<dbReference type="EMBL" id="FNUY01000007">
    <property type="protein sequence ID" value="SEG58887.1"/>
    <property type="molecule type" value="Genomic_DNA"/>
</dbReference>
<keyword evidence="1" id="KW-0175">Coiled coil</keyword>
<evidence type="ECO:0000313" key="3">
    <source>
        <dbReference type="Proteomes" id="UP000236743"/>
    </source>
</evidence>
<dbReference type="AlphaFoldDB" id="A0A1H6BF32"/>
<evidence type="ECO:0000313" key="2">
    <source>
        <dbReference type="EMBL" id="SEG58887.1"/>
    </source>
</evidence>
<evidence type="ECO:0000256" key="1">
    <source>
        <dbReference type="SAM" id="Coils"/>
    </source>
</evidence>
<name>A0A1H6BF32_9HYPH</name>
<dbReference type="RefSeq" id="WP_103873752.1">
    <property type="nucleotide sequence ID" value="NZ_FNUY01000007.1"/>
</dbReference>